<dbReference type="Pfam" id="PF00106">
    <property type="entry name" value="adh_short"/>
    <property type="match status" value="1"/>
</dbReference>
<dbReference type="OMA" id="FWCWDGR"/>
<dbReference type="InterPro" id="IPR052184">
    <property type="entry name" value="SDR_enzymes"/>
</dbReference>
<keyword evidence="2" id="KW-1185">Reference proteome</keyword>
<dbReference type="PANTHER" id="PTHR45458:SF1">
    <property type="entry name" value="SHORT CHAIN DEHYDROGENASE"/>
    <property type="match status" value="1"/>
</dbReference>
<dbReference type="GeneID" id="93578746"/>
<dbReference type="Proteomes" id="UP000184499">
    <property type="component" value="Unassembled WGS sequence"/>
</dbReference>
<dbReference type="RefSeq" id="XP_067473490.1">
    <property type="nucleotide sequence ID" value="XM_067626258.1"/>
</dbReference>
<dbReference type="PRINTS" id="PR00081">
    <property type="entry name" value="GDHRDH"/>
</dbReference>
<dbReference type="GO" id="GO:0016616">
    <property type="term" value="F:oxidoreductase activity, acting on the CH-OH group of donors, NAD or NADP as acceptor"/>
    <property type="evidence" value="ECO:0007669"/>
    <property type="project" value="TreeGrafter"/>
</dbReference>
<evidence type="ECO:0008006" key="3">
    <source>
        <dbReference type="Google" id="ProtNLM"/>
    </source>
</evidence>
<dbReference type="InterPro" id="IPR002347">
    <property type="entry name" value="SDR_fam"/>
</dbReference>
<sequence>MSRTWVVVGASRGIGLEFVRQLAKSGQRVIAAVRSPSSAERLFELVSQNTRNGASLITVEECDITKADSIDAFARRLQDVVRDEELRLTNVILNAGINQYPNRATEISFESFTHHLQTNTIGPIIVAQKLLAIDPTTPLEKLIFISSDSGSASHFRSHEDGFAVYAATKAALNQSLRHMAAEISRKGGRTCVLALHPGEVETDMANVQLGWVVEGVIQPKESVQGMLKVIGEKGEGDNGTFWCWDGRSHPW</sequence>
<name>A0A1L9U3H8_ASPBC</name>
<dbReference type="AlphaFoldDB" id="A0A1L9U3H8"/>
<dbReference type="InterPro" id="IPR036291">
    <property type="entry name" value="NAD(P)-bd_dom_sf"/>
</dbReference>
<dbReference type="PANTHER" id="PTHR45458">
    <property type="entry name" value="SHORT-CHAIN DEHYDROGENASE/REDUCTASE SDR"/>
    <property type="match status" value="1"/>
</dbReference>
<dbReference type="Gene3D" id="3.40.50.720">
    <property type="entry name" value="NAD(P)-binding Rossmann-like Domain"/>
    <property type="match status" value="1"/>
</dbReference>
<dbReference type="EMBL" id="KV878700">
    <property type="protein sequence ID" value="OJJ66240.1"/>
    <property type="molecule type" value="Genomic_DNA"/>
</dbReference>
<proteinExistence type="predicted"/>
<reference evidence="2" key="1">
    <citation type="journal article" date="2017" name="Genome Biol.">
        <title>Comparative genomics reveals high biological diversity and specific adaptations in the industrially and medically important fungal genus Aspergillus.</title>
        <authorList>
            <person name="de Vries R.P."/>
            <person name="Riley R."/>
            <person name="Wiebenga A."/>
            <person name="Aguilar-Osorio G."/>
            <person name="Amillis S."/>
            <person name="Uchima C.A."/>
            <person name="Anderluh G."/>
            <person name="Asadollahi M."/>
            <person name="Askin M."/>
            <person name="Barry K."/>
            <person name="Battaglia E."/>
            <person name="Bayram O."/>
            <person name="Benocci T."/>
            <person name="Braus-Stromeyer S.A."/>
            <person name="Caldana C."/>
            <person name="Canovas D."/>
            <person name="Cerqueira G.C."/>
            <person name="Chen F."/>
            <person name="Chen W."/>
            <person name="Choi C."/>
            <person name="Clum A."/>
            <person name="Dos Santos R.A."/>
            <person name="Damasio A.R."/>
            <person name="Diallinas G."/>
            <person name="Emri T."/>
            <person name="Fekete E."/>
            <person name="Flipphi M."/>
            <person name="Freyberg S."/>
            <person name="Gallo A."/>
            <person name="Gournas C."/>
            <person name="Habgood R."/>
            <person name="Hainaut M."/>
            <person name="Harispe M.L."/>
            <person name="Henrissat B."/>
            <person name="Hilden K.S."/>
            <person name="Hope R."/>
            <person name="Hossain A."/>
            <person name="Karabika E."/>
            <person name="Karaffa L."/>
            <person name="Karanyi Z."/>
            <person name="Krasevec N."/>
            <person name="Kuo A."/>
            <person name="Kusch H."/>
            <person name="LaButti K."/>
            <person name="Lagendijk E.L."/>
            <person name="Lapidus A."/>
            <person name="Levasseur A."/>
            <person name="Lindquist E."/>
            <person name="Lipzen A."/>
            <person name="Logrieco A.F."/>
            <person name="MacCabe A."/>
            <person name="Maekelae M.R."/>
            <person name="Malavazi I."/>
            <person name="Melin P."/>
            <person name="Meyer V."/>
            <person name="Mielnichuk N."/>
            <person name="Miskei M."/>
            <person name="Molnar A.P."/>
            <person name="Mule G."/>
            <person name="Ngan C.Y."/>
            <person name="Orejas M."/>
            <person name="Orosz E."/>
            <person name="Ouedraogo J.P."/>
            <person name="Overkamp K.M."/>
            <person name="Park H.-S."/>
            <person name="Perrone G."/>
            <person name="Piumi F."/>
            <person name="Punt P.J."/>
            <person name="Ram A.F."/>
            <person name="Ramon A."/>
            <person name="Rauscher S."/>
            <person name="Record E."/>
            <person name="Riano-Pachon D.M."/>
            <person name="Robert V."/>
            <person name="Roehrig J."/>
            <person name="Ruller R."/>
            <person name="Salamov A."/>
            <person name="Salih N.S."/>
            <person name="Samson R.A."/>
            <person name="Sandor E."/>
            <person name="Sanguinetti M."/>
            <person name="Schuetze T."/>
            <person name="Sepcic K."/>
            <person name="Shelest E."/>
            <person name="Sherlock G."/>
            <person name="Sophianopoulou V."/>
            <person name="Squina F.M."/>
            <person name="Sun H."/>
            <person name="Susca A."/>
            <person name="Todd R.B."/>
            <person name="Tsang A."/>
            <person name="Unkles S.E."/>
            <person name="van de Wiele N."/>
            <person name="van Rossen-Uffink D."/>
            <person name="Oliveira J.V."/>
            <person name="Vesth T.C."/>
            <person name="Visser J."/>
            <person name="Yu J.-H."/>
            <person name="Zhou M."/>
            <person name="Andersen M.R."/>
            <person name="Archer D.B."/>
            <person name="Baker S.E."/>
            <person name="Benoit I."/>
            <person name="Brakhage A.A."/>
            <person name="Braus G.H."/>
            <person name="Fischer R."/>
            <person name="Frisvad J.C."/>
            <person name="Goldman G.H."/>
            <person name="Houbraken J."/>
            <person name="Oakley B."/>
            <person name="Pocsi I."/>
            <person name="Scazzocchio C."/>
            <person name="Seiboth B."/>
            <person name="vanKuyk P.A."/>
            <person name="Wortman J."/>
            <person name="Dyer P.S."/>
            <person name="Grigoriev I.V."/>
        </authorList>
    </citation>
    <scope>NUCLEOTIDE SEQUENCE [LARGE SCALE GENOMIC DNA]</scope>
    <source>
        <strain evidence="2">CBS 101740 / IMI 381727 / IBT 21946</strain>
    </source>
</reference>
<dbReference type="SUPFAM" id="SSF51735">
    <property type="entry name" value="NAD(P)-binding Rossmann-fold domains"/>
    <property type="match status" value="1"/>
</dbReference>
<dbReference type="OrthoDB" id="9876299at2759"/>
<evidence type="ECO:0000313" key="1">
    <source>
        <dbReference type="EMBL" id="OJJ66240.1"/>
    </source>
</evidence>
<organism evidence="1 2">
    <name type="scientific">Aspergillus brasiliensis (strain CBS 101740 / IMI 381727 / IBT 21946)</name>
    <dbReference type="NCBI Taxonomy" id="767769"/>
    <lineage>
        <taxon>Eukaryota</taxon>
        <taxon>Fungi</taxon>
        <taxon>Dikarya</taxon>
        <taxon>Ascomycota</taxon>
        <taxon>Pezizomycotina</taxon>
        <taxon>Eurotiomycetes</taxon>
        <taxon>Eurotiomycetidae</taxon>
        <taxon>Eurotiales</taxon>
        <taxon>Aspergillaceae</taxon>
        <taxon>Aspergillus</taxon>
        <taxon>Aspergillus subgen. Circumdati</taxon>
    </lineage>
</organism>
<gene>
    <name evidence="1" type="ORF">ASPBRDRAFT_49137</name>
</gene>
<evidence type="ECO:0000313" key="2">
    <source>
        <dbReference type="Proteomes" id="UP000184499"/>
    </source>
</evidence>
<dbReference type="VEuPathDB" id="FungiDB:ASPBRDRAFT_49137"/>
<protein>
    <recommendedName>
        <fullName evidence="3">NAD(P)-binding protein</fullName>
    </recommendedName>
</protein>
<accession>A0A1L9U3H8</accession>